<dbReference type="AlphaFoldDB" id="A0A1G6XGE8"/>
<proteinExistence type="predicted"/>
<dbReference type="Proteomes" id="UP000182100">
    <property type="component" value="Unassembled WGS sequence"/>
</dbReference>
<reference evidence="3" key="1">
    <citation type="submission" date="2016-10" db="EMBL/GenBank/DDBJ databases">
        <authorList>
            <person name="Varghese N."/>
            <person name="Submissions S."/>
        </authorList>
    </citation>
    <scope>NUCLEOTIDE SEQUENCE [LARGE SCALE GENOMIC DNA]</scope>
    <source>
        <strain evidence="3">CGMCC 4.3504</strain>
    </source>
</reference>
<dbReference type="Pfam" id="PF20546">
    <property type="entry name" value="DUF6760"/>
    <property type="match status" value="1"/>
</dbReference>
<evidence type="ECO:0000313" key="3">
    <source>
        <dbReference type="Proteomes" id="UP000182100"/>
    </source>
</evidence>
<dbReference type="EMBL" id="FMZK01000011">
    <property type="protein sequence ID" value="SDD77142.1"/>
    <property type="molecule type" value="Genomic_DNA"/>
</dbReference>
<sequence>MTYATDRLHEEIAYIAYHFHWSLEDILDLEHGDRRRYTEQITSLVTRAAAEG</sequence>
<protein>
    <recommendedName>
        <fullName evidence="1">DUF6760 domain-containing protein</fullName>
    </recommendedName>
</protein>
<name>A0A1G6XGE8_9ACTN</name>
<organism evidence="2 3">
    <name type="scientific">Streptomyces prasinopilosus</name>
    <dbReference type="NCBI Taxonomy" id="67344"/>
    <lineage>
        <taxon>Bacteria</taxon>
        <taxon>Bacillati</taxon>
        <taxon>Actinomycetota</taxon>
        <taxon>Actinomycetes</taxon>
        <taxon>Kitasatosporales</taxon>
        <taxon>Streptomycetaceae</taxon>
        <taxon>Streptomyces</taxon>
    </lineage>
</organism>
<evidence type="ECO:0000313" key="2">
    <source>
        <dbReference type="EMBL" id="SDD77142.1"/>
    </source>
</evidence>
<dbReference type="RefSeq" id="WP_095534689.1">
    <property type="nucleotide sequence ID" value="NZ_FMZK01000011.1"/>
</dbReference>
<accession>A0A1G6XGE8</accession>
<evidence type="ECO:0000259" key="1">
    <source>
        <dbReference type="Pfam" id="PF20546"/>
    </source>
</evidence>
<gene>
    <name evidence="2" type="ORF">SAMN05216505_111219</name>
</gene>
<dbReference type="STRING" id="67344.SAMN05216505_111219"/>
<feature type="domain" description="DUF6760" evidence="1">
    <location>
        <begin position="3"/>
        <end position="47"/>
    </location>
</feature>
<dbReference type="InterPro" id="IPR046648">
    <property type="entry name" value="DUF6760"/>
</dbReference>
<keyword evidence="3" id="KW-1185">Reference proteome</keyword>